<sequence>MATVSFANNDQNFDISEDIVDYSGGVLDATTSSLRSWISPFGHDSDILGTGFTYDVVHAPTGGTVAELVLDLNNDNGLAELHITGLSFNATLLAPLVNGGLTPEQQNDLYWRTFLSGNDTVDLGNTATTGNFYVVFAGDGRNVASGQTFVGGNDIITGDAGGGYALGDFMRINAGGSVFGGNDTITLTGGTGLGDAFNVTGLLSGGDDKLAGGSASTLFGDAYRVYLGGTVIGGNDTLTLSGDAYAVGDIYQVVGNLAGGDDIINGSAGDDHLIGDAVIIYRRWGTGWRRYDPWRRRRRLYLRRLAILGDRHCRDWRR</sequence>
<name>A0ABW4WT29_9HYPH</name>
<organism evidence="1 2">
    <name type="scientific">Mesorhizobium calcicola</name>
    <dbReference type="NCBI Taxonomy" id="1300310"/>
    <lineage>
        <taxon>Bacteria</taxon>
        <taxon>Pseudomonadati</taxon>
        <taxon>Pseudomonadota</taxon>
        <taxon>Alphaproteobacteria</taxon>
        <taxon>Hyphomicrobiales</taxon>
        <taxon>Phyllobacteriaceae</taxon>
        <taxon>Mesorhizobium</taxon>
    </lineage>
</organism>
<dbReference type="EMBL" id="JBHUGY010000080">
    <property type="protein sequence ID" value="MFD2058807.1"/>
    <property type="molecule type" value="Genomic_DNA"/>
</dbReference>
<protein>
    <recommendedName>
        <fullName evidence="3">Calcium-binding protein</fullName>
    </recommendedName>
</protein>
<reference evidence="2" key="1">
    <citation type="journal article" date="2019" name="Int. J. Syst. Evol. Microbiol.">
        <title>The Global Catalogue of Microorganisms (GCM) 10K type strain sequencing project: providing services to taxonomists for standard genome sequencing and annotation.</title>
        <authorList>
            <consortium name="The Broad Institute Genomics Platform"/>
            <consortium name="The Broad Institute Genome Sequencing Center for Infectious Disease"/>
            <person name="Wu L."/>
            <person name="Ma J."/>
        </authorList>
    </citation>
    <scope>NUCLEOTIDE SEQUENCE [LARGE SCALE GENOMIC DNA]</scope>
    <source>
        <strain evidence="2">CGMCC 1.16226</strain>
    </source>
</reference>
<dbReference type="Proteomes" id="UP001597349">
    <property type="component" value="Unassembled WGS sequence"/>
</dbReference>
<comment type="caution">
    <text evidence="1">The sequence shown here is derived from an EMBL/GenBank/DDBJ whole genome shotgun (WGS) entry which is preliminary data.</text>
</comment>
<gene>
    <name evidence="1" type="ORF">ACFSQT_38755</name>
</gene>
<evidence type="ECO:0008006" key="3">
    <source>
        <dbReference type="Google" id="ProtNLM"/>
    </source>
</evidence>
<dbReference type="RefSeq" id="WP_379027242.1">
    <property type="nucleotide sequence ID" value="NZ_JBHUGY010000080.1"/>
</dbReference>
<evidence type="ECO:0000313" key="1">
    <source>
        <dbReference type="EMBL" id="MFD2058807.1"/>
    </source>
</evidence>
<keyword evidence="2" id="KW-1185">Reference proteome</keyword>
<evidence type="ECO:0000313" key="2">
    <source>
        <dbReference type="Proteomes" id="UP001597349"/>
    </source>
</evidence>
<proteinExistence type="predicted"/>
<accession>A0ABW4WT29</accession>